<feature type="compositionally biased region" description="Polar residues" evidence="1">
    <location>
        <begin position="114"/>
        <end position="123"/>
    </location>
</feature>
<comment type="caution">
    <text evidence="2">The sequence shown here is derived from an EMBL/GenBank/DDBJ whole genome shotgun (WGS) entry which is preliminary data.</text>
</comment>
<dbReference type="Gene3D" id="3.30.40.10">
    <property type="entry name" value="Zinc/RING finger domain, C3HC4 (zinc finger)"/>
    <property type="match status" value="1"/>
</dbReference>
<dbReference type="SUPFAM" id="SSF57903">
    <property type="entry name" value="FYVE/PHD zinc finger"/>
    <property type="match status" value="1"/>
</dbReference>
<feature type="region of interest" description="Disordered" evidence="1">
    <location>
        <begin position="98"/>
        <end position="242"/>
    </location>
</feature>
<evidence type="ECO:0000313" key="3">
    <source>
        <dbReference type="Proteomes" id="UP001175353"/>
    </source>
</evidence>
<dbReference type="InterPro" id="IPR011011">
    <property type="entry name" value="Znf_FYVE_PHD"/>
</dbReference>
<dbReference type="EMBL" id="JAUJLE010000084">
    <property type="protein sequence ID" value="KAK0987154.1"/>
    <property type="molecule type" value="Genomic_DNA"/>
</dbReference>
<evidence type="ECO:0008006" key="4">
    <source>
        <dbReference type="Google" id="ProtNLM"/>
    </source>
</evidence>
<dbReference type="AlphaFoldDB" id="A0AAN6KJQ5"/>
<feature type="compositionally biased region" description="Polar residues" evidence="1">
    <location>
        <begin position="187"/>
        <end position="208"/>
    </location>
</feature>
<proteinExistence type="predicted"/>
<evidence type="ECO:0000313" key="2">
    <source>
        <dbReference type="EMBL" id="KAK0987154.1"/>
    </source>
</evidence>
<protein>
    <recommendedName>
        <fullName evidence="4">Zinc finger PHD-type domain-containing protein</fullName>
    </recommendedName>
</protein>
<evidence type="ECO:0000256" key="1">
    <source>
        <dbReference type="SAM" id="MobiDB-lite"/>
    </source>
</evidence>
<organism evidence="2 3">
    <name type="scientific">Friedmanniomyces endolithicus</name>
    <dbReference type="NCBI Taxonomy" id="329885"/>
    <lineage>
        <taxon>Eukaryota</taxon>
        <taxon>Fungi</taxon>
        <taxon>Dikarya</taxon>
        <taxon>Ascomycota</taxon>
        <taxon>Pezizomycotina</taxon>
        <taxon>Dothideomycetes</taxon>
        <taxon>Dothideomycetidae</taxon>
        <taxon>Mycosphaerellales</taxon>
        <taxon>Teratosphaeriaceae</taxon>
        <taxon>Friedmanniomyces</taxon>
    </lineage>
</organism>
<accession>A0AAN6KJQ5</accession>
<reference evidence="2" key="1">
    <citation type="submission" date="2023-06" db="EMBL/GenBank/DDBJ databases">
        <title>Black Yeasts Isolated from many extreme environments.</title>
        <authorList>
            <person name="Coleine C."/>
            <person name="Stajich J.E."/>
            <person name="Selbmann L."/>
        </authorList>
    </citation>
    <scope>NUCLEOTIDE SEQUENCE</scope>
    <source>
        <strain evidence="2">CCFEE 5200</strain>
    </source>
</reference>
<feature type="compositionally biased region" description="Polar residues" evidence="1">
    <location>
        <begin position="132"/>
        <end position="141"/>
    </location>
</feature>
<dbReference type="InterPro" id="IPR013083">
    <property type="entry name" value="Znf_RING/FYVE/PHD"/>
</dbReference>
<feature type="region of interest" description="Disordered" evidence="1">
    <location>
        <begin position="254"/>
        <end position="278"/>
    </location>
</feature>
<keyword evidence="3" id="KW-1185">Reference proteome</keyword>
<gene>
    <name evidence="2" type="ORF">LTR91_009966</name>
</gene>
<feature type="compositionally biased region" description="Basic and acidic residues" evidence="1">
    <location>
        <begin position="98"/>
        <end position="113"/>
    </location>
</feature>
<sequence>MADGLSASPKTRKVYNRPLLMRTMSEAFADGKTIKCKCTEGRPDNGHSLVQCKRCENWLHVNCMLGEQYTFTQYEAKTGYKCGSSCDDYLQKPHLTNDHTESAKDASPRRPVETNDTSITSGWKTRPKHSNVLYSTPPTQADENDFYASVGRRASLGTARTPKRDTPASSSELTGASAVRGPPSGIQMAQRSVGAQQPPSRLSQSTLREPSYQDDEIQSPSGAASEYKESATRQGQKSPAGLSEEEAFYASLGQRAKAPPVASKAEPRRPDISLPKPAELLRASSRSLADSPMKDARDEIRALRHGHNKNATSGISKRTFDAHNNNLLKRKASTLDASGENPAVEWVMATGAPKMLCSCEAGPAGVYQDYIICRRCKTLQHKGCIPPAETDTIAQGTLCEPCRDVEVEKMYNHHREINERKHRNEKLRVIVAGNFWKNYCDLPSTKDSLAVRELTSTYFDDRKGTIVPVHPAPVAWIEDVLACIHQLVSPANKDLVLQIARKDELLFSLTHPDRLRKGLSELAVLALHHGPLKGKRQELGVLAEVLGLEPRGTYWHG</sequence>
<dbReference type="Proteomes" id="UP001175353">
    <property type="component" value="Unassembled WGS sequence"/>
</dbReference>
<name>A0AAN6KJQ5_9PEZI</name>